<organism evidence="1">
    <name type="scientific">Dictyoglomus thermophilum</name>
    <dbReference type="NCBI Taxonomy" id="14"/>
    <lineage>
        <taxon>Bacteria</taxon>
        <taxon>Pseudomonadati</taxon>
        <taxon>Dictyoglomota</taxon>
        <taxon>Dictyoglomia</taxon>
        <taxon>Dictyoglomales</taxon>
        <taxon>Dictyoglomaceae</taxon>
        <taxon>Dictyoglomus</taxon>
    </lineage>
</organism>
<protein>
    <submittedName>
        <fullName evidence="1">Uncharacterized protein</fullName>
    </submittedName>
</protein>
<reference evidence="1" key="1">
    <citation type="journal article" date="2020" name="mSystems">
        <title>Genome- and Community-Level Interaction Insights into Carbon Utilization and Element Cycling Functions of Hydrothermarchaeota in Hydrothermal Sediment.</title>
        <authorList>
            <person name="Zhou Z."/>
            <person name="Liu Y."/>
            <person name="Xu W."/>
            <person name="Pan J."/>
            <person name="Luo Z.H."/>
            <person name="Li M."/>
        </authorList>
    </citation>
    <scope>NUCLEOTIDE SEQUENCE [LARGE SCALE GENOMIC DNA]</scope>
    <source>
        <strain evidence="1">SpSt-70</strain>
    </source>
</reference>
<sequence>MKKGSKSNFDWEEKLIAFYYTALENYVEKVELSDRLKDEFDEDIDSDELMILAQFLALATKKFLQQEGWLKQDDDLDLFFPPSPYIH</sequence>
<dbReference type="OMA" id="FYYTALE"/>
<dbReference type="EMBL" id="DTDV01000022">
    <property type="protein sequence ID" value="HGK24476.1"/>
    <property type="molecule type" value="Genomic_DNA"/>
</dbReference>
<comment type="caution">
    <text evidence="1">The sequence shown here is derived from an EMBL/GenBank/DDBJ whole genome shotgun (WGS) entry which is preliminary data.</text>
</comment>
<dbReference type="AlphaFoldDB" id="A0A7V3ZK47"/>
<name>A0A7V3ZK47_DICTH</name>
<dbReference type="RefSeq" id="WP_012547639.1">
    <property type="nucleotide sequence ID" value="NZ_VTFL01000001.1"/>
</dbReference>
<proteinExistence type="predicted"/>
<evidence type="ECO:0000313" key="1">
    <source>
        <dbReference type="EMBL" id="HGK24476.1"/>
    </source>
</evidence>
<gene>
    <name evidence="1" type="ORF">ENU78_08675</name>
</gene>
<accession>A0A7V3ZK47</accession>